<dbReference type="Proteomes" id="UP000321408">
    <property type="component" value="Chromosome"/>
</dbReference>
<dbReference type="RefSeq" id="WP_147663338.1">
    <property type="nucleotide sequence ID" value="NZ_CP042905.2"/>
</dbReference>
<reference evidence="1 2" key="1">
    <citation type="journal article" date="2020" name="Nature">
        <title>Isolation of an archaeon at the prokaryote-eukaryote interface.</title>
        <authorList>
            <person name="Imachi H."/>
            <person name="Nobu M.K."/>
            <person name="Nakahara N."/>
            <person name="Morono Y."/>
            <person name="Ogawara M."/>
            <person name="Takaki Y."/>
            <person name="Takano Y."/>
            <person name="Uematsu K."/>
            <person name="Ikuta T."/>
            <person name="Ito M."/>
            <person name="Matsui Y."/>
            <person name="Miyazaki M."/>
            <person name="Murata K."/>
            <person name="Saito Y."/>
            <person name="Sakai S."/>
            <person name="Song C."/>
            <person name="Tasumi E."/>
            <person name="Yamanaka Y."/>
            <person name="Yamaguchi T."/>
            <person name="Kamagata Y."/>
            <person name="Tamaki H."/>
            <person name="Takai K."/>
        </authorList>
    </citation>
    <scope>NUCLEOTIDE SEQUENCE [LARGE SCALE GENOMIC DNA]</scope>
    <source>
        <strain evidence="1 2">MK-D1</strain>
    </source>
</reference>
<dbReference type="AlphaFoldDB" id="A0A5B9DBQ5"/>
<evidence type="ECO:0000313" key="2">
    <source>
        <dbReference type="Proteomes" id="UP000321408"/>
    </source>
</evidence>
<reference evidence="1 2" key="2">
    <citation type="journal article" date="2024" name="Int. J. Syst. Evol. Microbiol.">
        <title>Promethearchaeum syntrophicum gen. nov., sp. nov., an anaerobic, obligately syntrophic archaeon, the first isolate of the lineage 'Asgard' archaea, and proposal of the new archaeal phylum Promethearchaeota phyl. nov. and kingdom Promethearchaeati regn. nov.</title>
        <authorList>
            <person name="Imachi H."/>
            <person name="Nobu M.K."/>
            <person name="Kato S."/>
            <person name="Takaki Y."/>
            <person name="Miyazaki M."/>
            <person name="Miyata M."/>
            <person name="Ogawara M."/>
            <person name="Saito Y."/>
            <person name="Sakai S."/>
            <person name="Tahara Y.O."/>
            <person name="Takano Y."/>
            <person name="Tasumi E."/>
            <person name="Uematsu K."/>
            <person name="Yoshimura T."/>
            <person name="Itoh T."/>
            <person name="Ohkuma M."/>
            <person name="Takai K."/>
        </authorList>
    </citation>
    <scope>NUCLEOTIDE SEQUENCE [LARGE SCALE GENOMIC DNA]</scope>
    <source>
        <strain evidence="1 2">MK-D1</strain>
    </source>
</reference>
<protein>
    <submittedName>
        <fullName evidence="1">Uncharacterized protein</fullName>
    </submittedName>
</protein>
<keyword evidence="2" id="KW-1185">Reference proteome</keyword>
<organism evidence="1 2">
    <name type="scientific">Promethearchaeum syntrophicum</name>
    <dbReference type="NCBI Taxonomy" id="2594042"/>
    <lineage>
        <taxon>Archaea</taxon>
        <taxon>Promethearchaeati</taxon>
        <taxon>Promethearchaeota</taxon>
        <taxon>Promethearchaeia</taxon>
        <taxon>Promethearchaeales</taxon>
        <taxon>Promethearchaeaceae</taxon>
        <taxon>Promethearchaeum</taxon>
    </lineage>
</organism>
<dbReference type="KEGG" id="psyt:DSAG12_02291"/>
<sequence>MNFEEKYEFAKEKFKTFRNYIEISDFRQFMLLILNIEGDGAEAIMRQLGMGSKTKTLLPYDPFKKAYYTKVISSLSMKNQLKIYIKSEKINESLLNKSDSKIFTENLSEYERKNLLPNKFALITPSVVDTLYENPEKIEKKEIIPVIESLYEDLAEFIASQNLKYIFILEDDTADILFTVNMSYAPDTNSSNLIQFFDVFIDEEKKIRNHTFIRMKKDEIDMEFMNEIKEYSHSDIFKSHFTIIVKIKSFDLL</sequence>
<dbReference type="EMBL" id="CP042905">
    <property type="protein sequence ID" value="QEE16461.1"/>
    <property type="molecule type" value="Genomic_DNA"/>
</dbReference>
<evidence type="ECO:0000313" key="1">
    <source>
        <dbReference type="EMBL" id="QEE16461.1"/>
    </source>
</evidence>
<dbReference type="GeneID" id="41330279"/>
<gene>
    <name evidence="1" type="ORF">DSAG12_02291</name>
</gene>
<accession>A0A5B9DBQ5</accession>
<name>A0A5B9DBQ5_9ARCH</name>
<proteinExistence type="predicted"/>